<dbReference type="InterPro" id="IPR022346">
    <property type="entry name" value="T2SS_GspH"/>
</dbReference>
<reference evidence="12 13" key="1">
    <citation type="submission" date="2017-10" db="EMBL/GenBank/DDBJ databases">
        <title>Massilia psychrophilum sp. nov., a novel purple-pigmented bacterium isolated from Tianshan glacier, Xinjiang Municipality, China.</title>
        <authorList>
            <person name="Wang H."/>
        </authorList>
    </citation>
    <scope>NUCLEOTIDE SEQUENCE [LARGE SCALE GENOMIC DNA]</scope>
    <source>
        <strain evidence="12 13">JCM 30074</strain>
    </source>
</reference>
<sequence length="184" mass="19560">MSTRRRRGFTLVELAVVLAIAAVTMSVALPDLRQMIRSQQLKAAVGDLFGAIDLARTQAIARGRKVMLVPADSAAVDWSGGWVVFVDADGDRRPGGAEEVIMRHEPLAPGIAVDGAFSSQQGAAYLAYNSMGRSCSDTSSLAARWGTLSLAMGQQRRRIKINMLGRARICDPARDGASCGGDDP</sequence>
<keyword evidence="4" id="KW-0488">Methylation</keyword>
<gene>
    <name evidence="12" type="ORF">CR105_11915</name>
</gene>
<dbReference type="GO" id="GO:0005886">
    <property type="term" value="C:plasma membrane"/>
    <property type="evidence" value="ECO:0007669"/>
    <property type="project" value="UniProtKB-SubCell"/>
</dbReference>
<organism evidence="12 13">
    <name type="scientific">Massilia eurypsychrophila</name>
    <dbReference type="NCBI Taxonomy" id="1485217"/>
    <lineage>
        <taxon>Bacteria</taxon>
        <taxon>Pseudomonadati</taxon>
        <taxon>Pseudomonadota</taxon>
        <taxon>Betaproteobacteria</taxon>
        <taxon>Burkholderiales</taxon>
        <taxon>Oxalobacteraceae</taxon>
        <taxon>Telluria group</taxon>
        <taxon>Massilia</taxon>
    </lineage>
</organism>
<evidence type="ECO:0000256" key="8">
    <source>
        <dbReference type="ARBA" id="ARBA00023136"/>
    </source>
</evidence>
<comment type="caution">
    <text evidence="12">The sequence shown here is derived from an EMBL/GenBank/DDBJ whole genome shotgun (WGS) entry which is preliminary data.</text>
</comment>
<keyword evidence="8" id="KW-0472">Membrane</keyword>
<proteinExistence type="inferred from homology"/>
<dbReference type="Proteomes" id="UP000230390">
    <property type="component" value="Unassembled WGS sequence"/>
</dbReference>
<dbReference type="GO" id="GO:0015628">
    <property type="term" value="P:protein secretion by the type II secretion system"/>
    <property type="evidence" value="ECO:0007669"/>
    <property type="project" value="InterPro"/>
</dbReference>
<evidence type="ECO:0000256" key="3">
    <source>
        <dbReference type="ARBA" id="ARBA00022475"/>
    </source>
</evidence>
<feature type="domain" description="General secretion pathway GspH" evidence="11">
    <location>
        <begin position="45"/>
        <end position="165"/>
    </location>
</feature>
<comment type="subcellular location">
    <subcellularLocation>
        <location evidence="1">Cell inner membrane</location>
        <topology evidence="1">Single-pass membrane protein</topology>
    </subcellularLocation>
</comment>
<dbReference type="AlphaFoldDB" id="A0A2G8TEZ4"/>
<evidence type="ECO:0000256" key="4">
    <source>
        <dbReference type="ARBA" id="ARBA00022481"/>
    </source>
</evidence>
<dbReference type="RefSeq" id="WP_099788683.1">
    <property type="nucleotide sequence ID" value="NZ_JBHLYV010000004.1"/>
</dbReference>
<evidence type="ECO:0000256" key="2">
    <source>
        <dbReference type="ARBA" id="ARBA00021549"/>
    </source>
</evidence>
<name>A0A2G8TEZ4_9BURK</name>
<keyword evidence="13" id="KW-1185">Reference proteome</keyword>
<protein>
    <recommendedName>
        <fullName evidence="2">Type II secretion system protein H</fullName>
    </recommendedName>
    <alternativeName>
        <fullName evidence="10">General secretion pathway protein H</fullName>
    </alternativeName>
</protein>
<evidence type="ECO:0000256" key="1">
    <source>
        <dbReference type="ARBA" id="ARBA00004377"/>
    </source>
</evidence>
<dbReference type="EMBL" id="PDOC01000006">
    <property type="protein sequence ID" value="PIL44621.1"/>
    <property type="molecule type" value="Genomic_DNA"/>
</dbReference>
<dbReference type="Pfam" id="PF12019">
    <property type="entry name" value="GspH"/>
    <property type="match status" value="1"/>
</dbReference>
<dbReference type="Pfam" id="PF07963">
    <property type="entry name" value="N_methyl"/>
    <property type="match status" value="1"/>
</dbReference>
<evidence type="ECO:0000256" key="10">
    <source>
        <dbReference type="ARBA" id="ARBA00030775"/>
    </source>
</evidence>
<evidence type="ECO:0000256" key="9">
    <source>
        <dbReference type="ARBA" id="ARBA00025772"/>
    </source>
</evidence>
<dbReference type="Gene3D" id="3.55.40.10">
    <property type="entry name" value="minor pseudopilin epsh domain"/>
    <property type="match status" value="1"/>
</dbReference>
<evidence type="ECO:0000313" key="12">
    <source>
        <dbReference type="EMBL" id="PIL44621.1"/>
    </source>
</evidence>
<accession>A0A2G8TEZ4</accession>
<evidence type="ECO:0000256" key="6">
    <source>
        <dbReference type="ARBA" id="ARBA00022692"/>
    </source>
</evidence>
<keyword evidence="5" id="KW-0997">Cell inner membrane</keyword>
<dbReference type="NCBIfam" id="TIGR02532">
    <property type="entry name" value="IV_pilin_GFxxxE"/>
    <property type="match status" value="1"/>
</dbReference>
<dbReference type="InterPro" id="IPR045584">
    <property type="entry name" value="Pilin-like"/>
</dbReference>
<dbReference type="OrthoDB" id="8929668at2"/>
<dbReference type="PROSITE" id="PS00409">
    <property type="entry name" value="PROKAR_NTER_METHYL"/>
    <property type="match status" value="1"/>
</dbReference>
<keyword evidence="6" id="KW-0812">Transmembrane</keyword>
<dbReference type="SUPFAM" id="SSF54523">
    <property type="entry name" value="Pili subunits"/>
    <property type="match status" value="1"/>
</dbReference>
<keyword evidence="7" id="KW-1133">Transmembrane helix</keyword>
<evidence type="ECO:0000256" key="7">
    <source>
        <dbReference type="ARBA" id="ARBA00022989"/>
    </source>
</evidence>
<dbReference type="GO" id="GO:0015627">
    <property type="term" value="C:type II protein secretion system complex"/>
    <property type="evidence" value="ECO:0007669"/>
    <property type="project" value="InterPro"/>
</dbReference>
<evidence type="ECO:0000256" key="5">
    <source>
        <dbReference type="ARBA" id="ARBA00022519"/>
    </source>
</evidence>
<evidence type="ECO:0000313" key="13">
    <source>
        <dbReference type="Proteomes" id="UP000230390"/>
    </source>
</evidence>
<dbReference type="InterPro" id="IPR012902">
    <property type="entry name" value="N_methyl_site"/>
</dbReference>
<keyword evidence="3" id="KW-1003">Cell membrane</keyword>
<evidence type="ECO:0000259" key="11">
    <source>
        <dbReference type="Pfam" id="PF12019"/>
    </source>
</evidence>
<comment type="similarity">
    <text evidence="9">Belongs to the GSP H family.</text>
</comment>